<evidence type="ECO:0000313" key="7">
    <source>
        <dbReference type="EMBL" id="OPH57237.1"/>
    </source>
</evidence>
<organism evidence="7 8">
    <name type="scientific">Paenibacillus ferrarius</name>
    <dbReference type="NCBI Taxonomy" id="1469647"/>
    <lineage>
        <taxon>Bacteria</taxon>
        <taxon>Bacillati</taxon>
        <taxon>Bacillota</taxon>
        <taxon>Bacilli</taxon>
        <taxon>Bacillales</taxon>
        <taxon>Paenibacillaceae</taxon>
        <taxon>Paenibacillus</taxon>
    </lineage>
</organism>
<dbReference type="RefSeq" id="WP_079413778.1">
    <property type="nucleotide sequence ID" value="NZ_MBTG01000013.1"/>
</dbReference>
<keyword evidence="2" id="KW-0479">Metal-binding</keyword>
<accession>A0A1V4HK95</accession>
<dbReference type="SUPFAM" id="SSF102712">
    <property type="entry name" value="JAB1/MPN domain"/>
    <property type="match status" value="1"/>
</dbReference>
<comment type="caution">
    <text evidence="7">The sequence shown here is derived from an EMBL/GenBank/DDBJ whole genome shotgun (WGS) entry which is preliminary data.</text>
</comment>
<dbReference type="EMBL" id="MBTG01000013">
    <property type="protein sequence ID" value="OPH57237.1"/>
    <property type="molecule type" value="Genomic_DNA"/>
</dbReference>
<dbReference type="InterPro" id="IPR028090">
    <property type="entry name" value="JAB_dom_prok"/>
</dbReference>
<dbReference type="STRING" id="1469647.BC351_25555"/>
<dbReference type="Pfam" id="PF14464">
    <property type="entry name" value="Prok-JAB"/>
    <property type="match status" value="1"/>
</dbReference>
<name>A0A1V4HK95_9BACL</name>
<dbReference type="PANTHER" id="PTHR34858:SF1">
    <property type="entry name" value="CYSO-CYSTEINE PEPTIDASE"/>
    <property type="match status" value="1"/>
</dbReference>
<dbReference type="AlphaFoldDB" id="A0A1V4HK95"/>
<keyword evidence="5" id="KW-0482">Metalloprotease</keyword>
<evidence type="ECO:0000256" key="3">
    <source>
        <dbReference type="ARBA" id="ARBA00022801"/>
    </source>
</evidence>
<evidence type="ECO:0000256" key="4">
    <source>
        <dbReference type="ARBA" id="ARBA00022833"/>
    </source>
</evidence>
<dbReference type="CDD" id="cd08070">
    <property type="entry name" value="MPN_like"/>
    <property type="match status" value="1"/>
</dbReference>
<evidence type="ECO:0000256" key="1">
    <source>
        <dbReference type="ARBA" id="ARBA00022670"/>
    </source>
</evidence>
<keyword evidence="1" id="KW-0645">Protease</keyword>
<keyword evidence="4" id="KW-0862">Zinc</keyword>
<protein>
    <recommendedName>
        <fullName evidence="6">JAB domain-containing protein</fullName>
    </recommendedName>
</protein>
<dbReference type="Gene3D" id="3.40.140.10">
    <property type="entry name" value="Cytidine Deaminase, domain 2"/>
    <property type="match status" value="1"/>
</dbReference>
<dbReference type="GO" id="GO:0008270">
    <property type="term" value="F:zinc ion binding"/>
    <property type="evidence" value="ECO:0007669"/>
    <property type="project" value="TreeGrafter"/>
</dbReference>
<evidence type="ECO:0000256" key="2">
    <source>
        <dbReference type="ARBA" id="ARBA00022723"/>
    </source>
</evidence>
<gene>
    <name evidence="7" type="ORF">BC351_25555</name>
</gene>
<dbReference type="GO" id="GO:0008235">
    <property type="term" value="F:metalloexopeptidase activity"/>
    <property type="evidence" value="ECO:0007669"/>
    <property type="project" value="TreeGrafter"/>
</dbReference>
<evidence type="ECO:0000259" key="6">
    <source>
        <dbReference type="Pfam" id="PF14464"/>
    </source>
</evidence>
<dbReference type="PANTHER" id="PTHR34858">
    <property type="entry name" value="CYSO-CYSTEINE PEPTIDASE"/>
    <property type="match status" value="1"/>
</dbReference>
<keyword evidence="3" id="KW-0378">Hydrolase</keyword>
<evidence type="ECO:0000313" key="8">
    <source>
        <dbReference type="Proteomes" id="UP000190626"/>
    </source>
</evidence>
<dbReference type="Proteomes" id="UP000190626">
    <property type="component" value="Unassembled WGS sequence"/>
</dbReference>
<dbReference type="InterPro" id="IPR051929">
    <property type="entry name" value="VirAsm_ModProt"/>
</dbReference>
<dbReference type="GO" id="GO:0006508">
    <property type="term" value="P:proteolysis"/>
    <property type="evidence" value="ECO:0007669"/>
    <property type="project" value="UniProtKB-KW"/>
</dbReference>
<sequence>MLVHIPTELYQHLVSYSRLQLPEEACGFILGTQSDNDNGERHAAAFAPLPNISKQPRTQFEISPTAMLPFLLDQEHPVIGIFHSHPTSPPIPSHHDLQSLWHTIPTYWILSLQQPEQPDLQLYQIKKATLTTFHKLSFVIGQ</sequence>
<feature type="domain" description="JAB" evidence="6">
    <location>
        <begin position="7"/>
        <end position="116"/>
    </location>
</feature>
<dbReference type="OrthoDB" id="9802958at2"/>
<reference evidence="8" key="1">
    <citation type="submission" date="2016-07" db="EMBL/GenBank/DDBJ databases">
        <authorList>
            <person name="Florea S."/>
            <person name="Webb J.S."/>
            <person name="Jaromczyk J."/>
            <person name="Schardl C.L."/>
        </authorList>
    </citation>
    <scope>NUCLEOTIDE SEQUENCE [LARGE SCALE GENOMIC DNA]</scope>
    <source>
        <strain evidence="8">CY1</strain>
    </source>
</reference>
<proteinExistence type="predicted"/>
<keyword evidence="8" id="KW-1185">Reference proteome</keyword>
<evidence type="ECO:0000256" key="5">
    <source>
        <dbReference type="ARBA" id="ARBA00023049"/>
    </source>
</evidence>